<dbReference type="InterPro" id="IPR035906">
    <property type="entry name" value="MetI-like_sf"/>
</dbReference>
<evidence type="ECO:0000256" key="3">
    <source>
        <dbReference type="ARBA" id="ARBA00022448"/>
    </source>
</evidence>
<dbReference type="AlphaFoldDB" id="A0A3P5WZD9"/>
<reference evidence="10 11" key="1">
    <citation type="submission" date="2018-11" db="EMBL/GenBank/DDBJ databases">
        <authorList>
            <person name="Criscuolo A."/>
        </authorList>
    </citation>
    <scope>NUCLEOTIDE SEQUENCE [LARGE SCALE GENOMIC DNA]</scope>
    <source>
        <strain evidence="10">ACIP111625</strain>
    </source>
</reference>
<evidence type="ECO:0000256" key="7">
    <source>
        <dbReference type="ARBA" id="ARBA00023136"/>
    </source>
</evidence>
<dbReference type="PANTHER" id="PTHR42929">
    <property type="entry name" value="INNER MEMBRANE ABC TRANSPORTER PERMEASE PROTEIN YDCU-RELATED-RELATED"/>
    <property type="match status" value="1"/>
</dbReference>
<comment type="similarity">
    <text evidence="2">Belongs to the binding-protein-dependent transport system permease family. CysTW subfamily.</text>
</comment>
<evidence type="ECO:0000256" key="6">
    <source>
        <dbReference type="ARBA" id="ARBA00022989"/>
    </source>
</evidence>
<dbReference type="Pfam" id="PF00528">
    <property type="entry name" value="BPD_transp_1"/>
    <property type="match status" value="1"/>
</dbReference>
<dbReference type="EMBL" id="UXAW01000033">
    <property type="protein sequence ID" value="VDC20274.1"/>
    <property type="molecule type" value="Genomic_DNA"/>
</dbReference>
<dbReference type="CDD" id="cd06261">
    <property type="entry name" value="TM_PBP2"/>
    <property type="match status" value="1"/>
</dbReference>
<feature type="transmembrane region" description="Helical" evidence="8">
    <location>
        <begin position="131"/>
        <end position="156"/>
    </location>
</feature>
<keyword evidence="6 8" id="KW-1133">Transmembrane helix</keyword>
<feature type="transmembrane region" description="Helical" evidence="8">
    <location>
        <begin position="284"/>
        <end position="309"/>
    </location>
</feature>
<feature type="transmembrane region" description="Helical" evidence="8">
    <location>
        <begin position="236"/>
        <end position="257"/>
    </location>
</feature>
<evidence type="ECO:0000256" key="4">
    <source>
        <dbReference type="ARBA" id="ARBA00022475"/>
    </source>
</evidence>
<name>A0A3P5WZD9_9RHOB</name>
<keyword evidence="7 8" id="KW-0472">Membrane</keyword>
<evidence type="ECO:0000256" key="2">
    <source>
        <dbReference type="ARBA" id="ARBA00007069"/>
    </source>
</evidence>
<feature type="transmembrane region" description="Helical" evidence="8">
    <location>
        <begin position="176"/>
        <end position="199"/>
    </location>
</feature>
<comment type="subcellular location">
    <subcellularLocation>
        <location evidence="1 8">Cell membrane</location>
        <topology evidence="1 8">Multi-pass membrane protein</topology>
    </subcellularLocation>
</comment>
<dbReference type="RefSeq" id="WP_124084842.1">
    <property type="nucleotide sequence ID" value="NZ_UXAW01000033.1"/>
</dbReference>
<evidence type="ECO:0000256" key="1">
    <source>
        <dbReference type="ARBA" id="ARBA00004651"/>
    </source>
</evidence>
<feature type="transmembrane region" description="Helical" evidence="8">
    <location>
        <begin position="99"/>
        <end position="119"/>
    </location>
</feature>
<evidence type="ECO:0000256" key="8">
    <source>
        <dbReference type="RuleBase" id="RU363032"/>
    </source>
</evidence>
<proteinExistence type="inferred from homology"/>
<accession>A0A3P5WZD9</accession>
<keyword evidence="4" id="KW-1003">Cell membrane</keyword>
<dbReference type="Proteomes" id="UP000277498">
    <property type="component" value="Unassembled WGS sequence"/>
</dbReference>
<dbReference type="GO" id="GO:0005886">
    <property type="term" value="C:plasma membrane"/>
    <property type="evidence" value="ECO:0007669"/>
    <property type="project" value="UniProtKB-SubCell"/>
</dbReference>
<dbReference type="OrthoDB" id="7056428at2"/>
<dbReference type="InterPro" id="IPR000515">
    <property type="entry name" value="MetI-like"/>
</dbReference>
<dbReference type="SUPFAM" id="SSF161098">
    <property type="entry name" value="MetI-like"/>
    <property type="match status" value="1"/>
</dbReference>
<keyword evidence="11" id="KW-1185">Reference proteome</keyword>
<evidence type="ECO:0000313" key="11">
    <source>
        <dbReference type="Proteomes" id="UP000277498"/>
    </source>
</evidence>
<feature type="transmembrane region" description="Helical" evidence="8">
    <location>
        <begin position="35"/>
        <end position="59"/>
    </location>
</feature>
<protein>
    <submittedName>
        <fullName evidence="10">Spermidine/putrescine transport system permease protein PotB</fullName>
    </submittedName>
</protein>
<organism evidence="10 11">
    <name type="scientific">Pseudogemmobacter humi</name>
    <dbReference type="NCBI Taxonomy" id="2483812"/>
    <lineage>
        <taxon>Bacteria</taxon>
        <taxon>Pseudomonadati</taxon>
        <taxon>Pseudomonadota</taxon>
        <taxon>Alphaproteobacteria</taxon>
        <taxon>Rhodobacterales</taxon>
        <taxon>Paracoccaceae</taxon>
        <taxon>Pseudogemmobacter</taxon>
    </lineage>
</organism>
<evidence type="ECO:0000256" key="5">
    <source>
        <dbReference type="ARBA" id="ARBA00022692"/>
    </source>
</evidence>
<dbReference type="GO" id="GO:0055085">
    <property type="term" value="P:transmembrane transport"/>
    <property type="evidence" value="ECO:0007669"/>
    <property type="project" value="InterPro"/>
</dbReference>
<dbReference type="Gene3D" id="1.10.3720.10">
    <property type="entry name" value="MetI-like"/>
    <property type="match status" value="1"/>
</dbReference>
<gene>
    <name evidence="10" type="primary">potB_4</name>
    <name evidence="10" type="ORF">XINFAN_00407</name>
</gene>
<keyword evidence="3 8" id="KW-0813">Transport</keyword>
<dbReference type="PANTHER" id="PTHR42929:SF1">
    <property type="entry name" value="INNER MEMBRANE ABC TRANSPORTER PERMEASE PROTEIN YDCU-RELATED"/>
    <property type="match status" value="1"/>
</dbReference>
<feature type="domain" description="ABC transmembrane type-1" evidence="9">
    <location>
        <begin position="95"/>
        <end position="300"/>
    </location>
</feature>
<evidence type="ECO:0000313" key="10">
    <source>
        <dbReference type="EMBL" id="VDC20274.1"/>
    </source>
</evidence>
<evidence type="ECO:0000259" key="9">
    <source>
        <dbReference type="PROSITE" id="PS50928"/>
    </source>
</evidence>
<keyword evidence="5 8" id="KW-0812">Transmembrane</keyword>
<sequence length="315" mass="34114">MPETPADFRYPLRWRLMDGIEALADRIWPRRLAPWTGWLLITPALLLVGLLVLGLIQIADSSLRTLDTATFLPSEDWSLANFEKALASRVYLTVAWRSLLGAALTTFLTLALAFPYAYALVRTRRPWVRKALLITLFLPFFIGQVVRAYGWLIILGNSGMVNEALSLVGVAPMRLLFNYPAVIFGMVQYMLPFAVLLMVPALAAIPAETETAAGSLGANWLRTTWHVVLPMAKPGLIGAGLVVATLSLTDFAVPAMLGGGSQDFIANAIYDQFFRTADQGLGSALALMLVAAGSVLVGLVFLVFGAGTLSMGGRR</sequence>
<dbReference type="PROSITE" id="PS50928">
    <property type="entry name" value="ABC_TM1"/>
    <property type="match status" value="1"/>
</dbReference>